<reference evidence="3" key="2">
    <citation type="submission" date="2011-01" db="EMBL/GenBank/DDBJ databases">
        <title>The complete genome of Nitratifractor salsuginis DSM 16511.</title>
        <authorList>
            <consortium name="US DOE Joint Genome Institute (JGI-PGF)"/>
            <person name="Lucas S."/>
            <person name="Copeland A."/>
            <person name="Lapidus A."/>
            <person name="Bruce D."/>
            <person name="Goodwin L."/>
            <person name="Pitluck S."/>
            <person name="Kyrpides N."/>
            <person name="Mavromatis K."/>
            <person name="Ivanova N."/>
            <person name="Mikhailova N."/>
            <person name="Zeytun A."/>
            <person name="Detter J.C."/>
            <person name="Tapia R."/>
            <person name="Han C."/>
            <person name="Land M."/>
            <person name="Hauser L."/>
            <person name="Markowitz V."/>
            <person name="Cheng J.-F."/>
            <person name="Hugenholtz P."/>
            <person name="Woyke T."/>
            <person name="Wu D."/>
            <person name="Tindall B."/>
            <person name="Schuetze A."/>
            <person name="Brambilla E."/>
            <person name="Klenk H.-P."/>
            <person name="Eisen J.A."/>
        </authorList>
    </citation>
    <scope>NUCLEOTIDE SEQUENCE [LARGE SCALE GENOMIC DNA]</scope>
    <source>
        <strain evidence="3">DSM 16511 / JCM 12458 / E9I37-1</strain>
    </source>
</reference>
<sequence>MRRVLLWLLSLVSILFAVQNDQQCLETMMKLHDLQNRIVKKSFEALKPGTWAKYNDGTLALYLGEQPVDGKRLYGIEFQNTRMPVSQIWYAEVPKNFILLGRKLTFLTLDPRIAYLNIGGVLVKVDKDLIDLYLTRMQPLSIGLTPAQIQTTAKCVHDTVLRFRSGIRLPSGKVIDVAEIIDRTTGGVVYMSDEVPFGYVRTGPFGSPGAPSLVDFGYGGHTPHITPAQQRAAKPAASLLFGPGRF</sequence>
<keyword evidence="3" id="KW-1185">Reference proteome</keyword>
<evidence type="ECO:0000256" key="1">
    <source>
        <dbReference type="SAM" id="SignalP"/>
    </source>
</evidence>
<name>E6X0E9_NITSE</name>
<accession>E6X0E9</accession>
<dbReference type="HOGENOM" id="CLU_1128145_0_0_7"/>
<proteinExistence type="predicted"/>
<dbReference type="EMBL" id="CP002452">
    <property type="protein sequence ID" value="ADV46799.1"/>
    <property type="molecule type" value="Genomic_DNA"/>
</dbReference>
<feature type="signal peptide" evidence="1">
    <location>
        <begin position="1"/>
        <end position="17"/>
    </location>
</feature>
<dbReference type="Proteomes" id="UP000008633">
    <property type="component" value="Chromosome"/>
</dbReference>
<dbReference type="KEGG" id="nsa:Nitsa_1551"/>
<organism evidence="2 3">
    <name type="scientific">Nitratifractor salsuginis (strain DSM 16511 / JCM 12458 / E9I37-1)</name>
    <dbReference type="NCBI Taxonomy" id="749222"/>
    <lineage>
        <taxon>Bacteria</taxon>
        <taxon>Pseudomonadati</taxon>
        <taxon>Campylobacterota</taxon>
        <taxon>Epsilonproteobacteria</taxon>
        <taxon>Campylobacterales</taxon>
        <taxon>Sulfurovaceae</taxon>
        <taxon>Nitratifractor</taxon>
    </lineage>
</organism>
<protein>
    <submittedName>
        <fullName evidence="2">Uncharacterized protein</fullName>
    </submittedName>
</protein>
<gene>
    <name evidence="2" type="ordered locus">Nitsa_1551</name>
</gene>
<feature type="chain" id="PRO_5003215353" evidence="1">
    <location>
        <begin position="18"/>
        <end position="246"/>
    </location>
</feature>
<dbReference type="AlphaFoldDB" id="E6X0E9"/>
<reference evidence="2 3" key="1">
    <citation type="journal article" date="2011" name="Stand. Genomic Sci.">
        <title>Complete genome sequence of Nitratifractor salsuginis type strain (E9I37-1).</title>
        <authorList>
            <person name="Anderson I."/>
            <person name="Sikorski J."/>
            <person name="Zeytun A."/>
            <person name="Nolan M."/>
            <person name="Lapidus A."/>
            <person name="Lucas S."/>
            <person name="Hammon N."/>
            <person name="Deshpande S."/>
            <person name="Cheng J.F."/>
            <person name="Tapia R."/>
            <person name="Han C."/>
            <person name="Goodwin L."/>
            <person name="Pitluck S."/>
            <person name="Liolios K."/>
            <person name="Pagani I."/>
            <person name="Ivanova N."/>
            <person name="Huntemann M."/>
            <person name="Mavromatis K."/>
            <person name="Ovchinikova G."/>
            <person name="Pati A."/>
            <person name="Chen A."/>
            <person name="Palaniappan K."/>
            <person name="Land M."/>
            <person name="Hauser L."/>
            <person name="Brambilla E.M."/>
            <person name="Ngatchou-Djao O.D."/>
            <person name="Rohde M."/>
            <person name="Tindall B.J."/>
            <person name="Goker M."/>
            <person name="Detter J.C."/>
            <person name="Woyke T."/>
            <person name="Bristow J."/>
            <person name="Eisen J.A."/>
            <person name="Markowitz V."/>
            <person name="Hugenholtz P."/>
            <person name="Klenk H.P."/>
            <person name="Kyrpides N.C."/>
        </authorList>
    </citation>
    <scope>NUCLEOTIDE SEQUENCE [LARGE SCALE GENOMIC DNA]</scope>
    <source>
        <strain evidence="3">DSM 16511 / JCM 12458 / E9I37-1</strain>
    </source>
</reference>
<evidence type="ECO:0000313" key="3">
    <source>
        <dbReference type="Proteomes" id="UP000008633"/>
    </source>
</evidence>
<keyword evidence="1" id="KW-0732">Signal</keyword>
<dbReference type="STRING" id="749222.Nitsa_1551"/>
<evidence type="ECO:0000313" key="2">
    <source>
        <dbReference type="EMBL" id="ADV46799.1"/>
    </source>
</evidence>